<evidence type="ECO:0000313" key="3">
    <source>
        <dbReference type="Proteomes" id="UP000589085"/>
    </source>
</evidence>
<gene>
    <name evidence="2" type="ORF">HLH48_21545</name>
</gene>
<protein>
    <recommendedName>
        <fullName evidence="1">TniQ domain-containing protein</fullName>
    </recommendedName>
</protein>
<dbReference type="InterPro" id="IPR009492">
    <property type="entry name" value="TniQ"/>
</dbReference>
<name>A0A7W4IH42_9PROT</name>
<evidence type="ECO:0000259" key="1">
    <source>
        <dbReference type="Pfam" id="PF06527"/>
    </source>
</evidence>
<organism evidence="2 3">
    <name type="scientific">Gluconacetobacter sacchari</name>
    <dbReference type="NCBI Taxonomy" id="92759"/>
    <lineage>
        <taxon>Bacteria</taxon>
        <taxon>Pseudomonadati</taxon>
        <taxon>Pseudomonadota</taxon>
        <taxon>Alphaproteobacteria</taxon>
        <taxon>Acetobacterales</taxon>
        <taxon>Acetobacteraceae</taxon>
        <taxon>Gluconacetobacter</taxon>
    </lineage>
</organism>
<dbReference type="Proteomes" id="UP000589085">
    <property type="component" value="Unassembled WGS sequence"/>
</dbReference>
<dbReference type="Pfam" id="PF06527">
    <property type="entry name" value="TniQ"/>
    <property type="match status" value="1"/>
</dbReference>
<reference evidence="2 3" key="1">
    <citation type="submission" date="2020-04" db="EMBL/GenBank/DDBJ databases">
        <title>Description of novel Gluconacetobacter.</title>
        <authorList>
            <person name="Sombolestani A."/>
        </authorList>
    </citation>
    <scope>NUCLEOTIDE SEQUENCE [LARGE SCALE GENOMIC DNA]</scope>
    <source>
        <strain evidence="2 3">LMG 19747</strain>
    </source>
</reference>
<dbReference type="EMBL" id="JABEQJ010000048">
    <property type="protein sequence ID" value="MBB2162696.1"/>
    <property type="molecule type" value="Genomic_DNA"/>
</dbReference>
<sequence length="354" mass="39543">MVSTPDYRHSPLRVGPYASGPGNRAVLPLVPRPFAGEACSSWLERLGARSDLTTTQLLSSFGCSGVSAHDLDWERDRRTVSVLAGVIGFPAARITRLRCGPPASRLWERAERAWCRICLREGLMRDGEAWTQRCWRMGWAAVCRRHGRLLEAVCPRCRRTDLGCLFVPRAGRLRAICRQRDEAVNLWGEGVRAELPWGLRLDAVERTHLVALERDWARGMRGYRPLRRWRGVSAVRSLAAVVEDLVLLVLITTRTWIQPAPPLRWMVARSNWLDNFVYTPAMLPVRMAAGTLLLAARLLADPLHGAEPPVLWSPSGHAAKREALNAASFMAWLEPGQRSWGGSLTAAPPGPYQN</sequence>
<proteinExistence type="predicted"/>
<feature type="domain" description="TniQ" evidence="1">
    <location>
        <begin position="28"/>
        <end position="150"/>
    </location>
</feature>
<accession>A0A7W4IH42</accession>
<dbReference type="AlphaFoldDB" id="A0A7W4IH42"/>
<evidence type="ECO:0000313" key="2">
    <source>
        <dbReference type="EMBL" id="MBB2162696.1"/>
    </source>
</evidence>
<comment type="caution">
    <text evidence="2">The sequence shown here is derived from an EMBL/GenBank/DDBJ whole genome shotgun (WGS) entry which is preliminary data.</text>
</comment>